<keyword evidence="2" id="KW-1185">Reference proteome</keyword>
<accession>A0ABY7JNN3</accession>
<proteinExistence type="predicted"/>
<dbReference type="Proteomes" id="UP001164187">
    <property type="component" value="Chromosome"/>
</dbReference>
<dbReference type="InterPro" id="IPR003673">
    <property type="entry name" value="CoA-Trfase_fam_III"/>
</dbReference>
<sequence>MSNNTALSNLKILDFSTLLPGPYATLMLADMGAEVLKISSKSKVDLVYNMGEFDEELNLSANQLWINRNKKTMSLNLKSKEAIEIIQELIKEYDILVEQFRPGVMKKLGLSYEELSKINPKLIYCSISAYGNSGPLKNIAGHDNNFLAKSGLYSLSGRKDQGPSLMNAQIGDIAGGALHSVVGILAAVNYRNISGKGQYIDISMLDTIIPMNTFEGTSYLMSGKLKGREEFDLNGQGIYDIYETSDKEYISIGSLEPKFLKKLAEAIDLEELIEHGPTPKDGGILKEKLRKIIKSKPISHWKQTICNLDACIEPILDYNQSFNEDPQIKAREMIIEVDAGKKKIRQFAMPIKFSESKAQYNFAGREIGIDTKDVLKSLKYSDEKIKELEEKDVFK</sequence>
<dbReference type="RefSeq" id="WP_269311644.1">
    <property type="nucleotide sequence ID" value="NZ_CP114052.1"/>
</dbReference>
<dbReference type="PANTHER" id="PTHR48228:SF5">
    <property type="entry name" value="ALPHA-METHYLACYL-COA RACEMASE"/>
    <property type="match status" value="1"/>
</dbReference>
<evidence type="ECO:0000313" key="1">
    <source>
        <dbReference type="EMBL" id="WAW14952.1"/>
    </source>
</evidence>
<dbReference type="InterPro" id="IPR050509">
    <property type="entry name" value="CoA-transferase_III"/>
</dbReference>
<dbReference type="PANTHER" id="PTHR48228">
    <property type="entry name" value="SUCCINYL-COA--D-CITRAMALATE COA-TRANSFERASE"/>
    <property type="match status" value="1"/>
</dbReference>
<organism evidence="1 2">
    <name type="scientific">Peptostreptococcus equinus</name>
    <dbReference type="NCBI Taxonomy" id="3003601"/>
    <lineage>
        <taxon>Bacteria</taxon>
        <taxon>Bacillati</taxon>
        <taxon>Bacillota</taxon>
        <taxon>Clostridia</taxon>
        <taxon>Peptostreptococcales</taxon>
        <taxon>Peptostreptococcaceae</taxon>
        <taxon>Peptostreptococcus</taxon>
    </lineage>
</organism>
<dbReference type="EMBL" id="CP114052">
    <property type="protein sequence ID" value="WAW14952.1"/>
    <property type="molecule type" value="Genomic_DNA"/>
</dbReference>
<dbReference type="SUPFAM" id="SSF89796">
    <property type="entry name" value="CoA-transferase family III (CaiB/BaiF)"/>
    <property type="match status" value="1"/>
</dbReference>
<protein>
    <submittedName>
        <fullName evidence="1">CaiB/BaiF CoA-transferase family protein</fullName>
    </submittedName>
</protein>
<gene>
    <name evidence="1" type="ORF">O0R46_00370</name>
</gene>
<reference evidence="1" key="1">
    <citation type="submission" date="2022-12" db="EMBL/GenBank/DDBJ databases">
        <title>Peptostreptococcus.</title>
        <authorList>
            <person name="Lee S.H."/>
        </authorList>
    </citation>
    <scope>NUCLEOTIDE SEQUENCE</scope>
    <source>
        <strain evidence="1">CBA3647</strain>
    </source>
</reference>
<dbReference type="Gene3D" id="3.30.1540.10">
    <property type="entry name" value="formyl-coa transferase, domain 3"/>
    <property type="match status" value="1"/>
</dbReference>
<dbReference type="Pfam" id="PF02515">
    <property type="entry name" value="CoA_transf_3"/>
    <property type="match status" value="1"/>
</dbReference>
<evidence type="ECO:0000313" key="2">
    <source>
        <dbReference type="Proteomes" id="UP001164187"/>
    </source>
</evidence>
<dbReference type="Gene3D" id="3.40.50.10540">
    <property type="entry name" value="Crotonobetainyl-coa:carnitine coa-transferase, domain 1"/>
    <property type="match status" value="2"/>
</dbReference>
<dbReference type="InterPro" id="IPR023606">
    <property type="entry name" value="CoA-Trfase_III_dom_1_sf"/>
</dbReference>
<dbReference type="InterPro" id="IPR044855">
    <property type="entry name" value="CoA-Trfase_III_dom3_sf"/>
</dbReference>
<name>A0ABY7JNN3_9FIRM</name>